<evidence type="ECO:0000313" key="3">
    <source>
        <dbReference type="EMBL" id="MDI1491520.1"/>
    </source>
</evidence>
<keyword evidence="4" id="KW-1185">Reference proteome</keyword>
<organism evidence="3 4">
    <name type="scientific">Ramalina farinacea</name>
    <dbReference type="NCBI Taxonomy" id="258253"/>
    <lineage>
        <taxon>Eukaryota</taxon>
        <taxon>Fungi</taxon>
        <taxon>Dikarya</taxon>
        <taxon>Ascomycota</taxon>
        <taxon>Pezizomycotina</taxon>
        <taxon>Lecanoromycetes</taxon>
        <taxon>OSLEUM clade</taxon>
        <taxon>Lecanoromycetidae</taxon>
        <taxon>Lecanorales</taxon>
        <taxon>Lecanorineae</taxon>
        <taxon>Ramalinaceae</taxon>
        <taxon>Ramalina</taxon>
    </lineage>
</organism>
<comment type="caution">
    <text evidence="3">The sequence shown here is derived from an EMBL/GenBank/DDBJ whole genome shotgun (WGS) entry which is preliminary data.</text>
</comment>
<protein>
    <submittedName>
        <fullName evidence="3">Uncharacterized protein</fullName>
    </submittedName>
</protein>
<keyword evidence="2" id="KW-0812">Transmembrane</keyword>
<feature type="region of interest" description="Disordered" evidence="1">
    <location>
        <begin position="705"/>
        <end position="732"/>
    </location>
</feature>
<evidence type="ECO:0000256" key="2">
    <source>
        <dbReference type="SAM" id="Phobius"/>
    </source>
</evidence>
<dbReference type="AlphaFoldDB" id="A0AA43TZ28"/>
<feature type="transmembrane region" description="Helical" evidence="2">
    <location>
        <begin position="152"/>
        <end position="172"/>
    </location>
</feature>
<feature type="transmembrane region" description="Helical" evidence="2">
    <location>
        <begin position="45"/>
        <end position="68"/>
    </location>
</feature>
<evidence type="ECO:0000256" key="1">
    <source>
        <dbReference type="SAM" id="MobiDB-lite"/>
    </source>
</evidence>
<reference evidence="3" key="1">
    <citation type="journal article" date="2023" name="Genome Biol. Evol.">
        <title>First Whole Genome Sequence and Flow Cytometry Genome Size Data for the Lichen-Forming Fungus Ramalina farinacea (Ascomycota).</title>
        <authorList>
            <person name="Llewellyn T."/>
            <person name="Mian S."/>
            <person name="Hill R."/>
            <person name="Leitch I.J."/>
            <person name="Gaya E."/>
        </authorList>
    </citation>
    <scope>NUCLEOTIDE SEQUENCE</scope>
    <source>
        <strain evidence="3">LIQ254RAFAR</strain>
    </source>
</reference>
<gene>
    <name evidence="3" type="ORF">OHK93_002729</name>
</gene>
<feature type="transmembrane region" description="Helical" evidence="2">
    <location>
        <begin position="184"/>
        <end position="209"/>
    </location>
</feature>
<accession>A0AA43TZ28</accession>
<keyword evidence="2" id="KW-1133">Transmembrane helix</keyword>
<keyword evidence="2" id="KW-0472">Membrane</keyword>
<name>A0AA43TZ28_9LECA</name>
<evidence type="ECO:0000313" key="4">
    <source>
        <dbReference type="Proteomes" id="UP001161017"/>
    </source>
</evidence>
<sequence length="732" mass="79782">MYKKLMGHGSTQGTAIDVIEDDPKGGTKVRNRPWKGTMRGSTLDILLASAFLVVPMVALTVTLIALVFRHQMQENNSSYSYENETAMALGSAFYVDYSSTTLVYIASLSSTLATLLTSAAMLLFSFSLAQVIATNSDRAAASHLPSPYQMDLLIRMIDGRLMVLGSYLLYVCGLKKRRTRIVPVVRHAFLVLVAFVLLAILISLADLWLHLGTKSVQYLELRSEPSSELFTPGRDFTPNCLQGLPDLNQQADRVPPPQFCMVLSQDAGNLPQLVNQTEFLKTSGNSSSLHQVYLSDGYSVLGPAEPPADLDFQATSFGFKTSCRSVTTLCGAVSFENQESSAAGQFNFVCNASTAGLNMTGNFQNVLAPIDDRTGNTTGPKVDDGTEGYDHVLPNFVVLGGNTIAANSFDLGFQFFNDAQKQQQLPKADIDFGYGFDMLENNVQINNQLHWALVWRAPFTSPLDDDKGSGSATVEMNGQRKSGSFGILSCDTEISEVVGPLESTYYESRFTFIQSYDFSQGSLKVTSSRIPRLKASVPFIVGATAQWSYDRLHLGLQQSFAAAKYSADFVASFATYYDQVLVSVPSGVMVNLPASSAARRVETLVTRVPKAPFLAVVLLNLLYAAVGIILTFTAVLAHIRGQGVRDAHVRLSLAAVVAESFESPALGDDATRIDELYAERRGFATRKVAISKRADGGRRYRLLVEKEAGDHQQGDEMRSLDSKSNHKDGLGR</sequence>
<feature type="transmembrane region" description="Helical" evidence="2">
    <location>
        <begin position="112"/>
        <end position="132"/>
    </location>
</feature>
<dbReference type="EMBL" id="JAPUFD010000015">
    <property type="protein sequence ID" value="MDI1491520.1"/>
    <property type="molecule type" value="Genomic_DNA"/>
</dbReference>
<proteinExistence type="predicted"/>
<dbReference type="Proteomes" id="UP001161017">
    <property type="component" value="Unassembled WGS sequence"/>
</dbReference>
<feature type="transmembrane region" description="Helical" evidence="2">
    <location>
        <begin position="613"/>
        <end position="637"/>
    </location>
</feature>